<reference evidence="3 4" key="1">
    <citation type="submission" date="2020-07" db="EMBL/GenBank/DDBJ databases">
        <title>Novel species isolated from subtropical streams in China.</title>
        <authorList>
            <person name="Lu H."/>
        </authorList>
    </citation>
    <scope>NUCLEOTIDE SEQUENCE [LARGE SCALE GENOMIC DNA]</scope>
    <source>
        <strain evidence="3 4">FT3S</strain>
    </source>
</reference>
<comment type="caution">
    <text evidence="3">The sequence shown here is derived from an EMBL/GenBank/DDBJ whole genome shotgun (WGS) entry which is preliminary data.</text>
</comment>
<proteinExistence type="predicted"/>
<sequence>MNPRIEELLERIRQIEEELELEVQRRRQELHADFSKRRVMFAREVVEQQRRFKTGLLTYVLHAEWRHMLSAPFIYAVFVPLALLDLFVSLYQLVCFPLYRIPRVRRRDYFVYDRAHLAYLNALERFNCRYCAYATGLIGYCREVIGRTEQYWCPIKHARRVLHAHDYYHGFVDFGNAATYRAELAKLREELERLQNEESP</sequence>
<dbReference type="Proteomes" id="UP000566711">
    <property type="component" value="Unassembled WGS sequence"/>
</dbReference>
<keyword evidence="1" id="KW-0175">Coiled coil</keyword>
<keyword evidence="2" id="KW-1133">Transmembrane helix</keyword>
<dbReference type="AlphaFoldDB" id="A0A7W2EDL7"/>
<gene>
    <name evidence="3" type="ORF">H3H36_01215</name>
</gene>
<keyword evidence="2" id="KW-0812">Transmembrane</keyword>
<keyword evidence="2" id="KW-0472">Membrane</keyword>
<keyword evidence="4" id="KW-1185">Reference proteome</keyword>
<evidence type="ECO:0000313" key="4">
    <source>
        <dbReference type="Proteomes" id="UP000566711"/>
    </source>
</evidence>
<feature type="transmembrane region" description="Helical" evidence="2">
    <location>
        <begin position="73"/>
        <end position="99"/>
    </location>
</feature>
<evidence type="ECO:0000256" key="1">
    <source>
        <dbReference type="SAM" id="Coils"/>
    </source>
</evidence>
<name>A0A7W2EDL7_9BURK</name>
<accession>A0A7W2EDL7</accession>
<protein>
    <submittedName>
        <fullName evidence="3">Uncharacterized protein</fullName>
    </submittedName>
</protein>
<organism evidence="3 4">
    <name type="scientific">Rugamonas fusca</name>
    <dbReference type="NCBI Taxonomy" id="2758568"/>
    <lineage>
        <taxon>Bacteria</taxon>
        <taxon>Pseudomonadati</taxon>
        <taxon>Pseudomonadota</taxon>
        <taxon>Betaproteobacteria</taxon>
        <taxon>Burkholderiales</taxon>
        <taxon>Oxalobacteraceae</taxon>
        <taxon>Telluria group</taxon>
        <taxon>Rugamonas</taxon>
    </lineage>
</organism>
<evidence type="ECO:0000256" key="2">
    <source>
        <dbReference type="SAM" id="Phobius"/>
    </source>
</evidence>
<dbReference type="EMBL" id="JACEZS010000001">
    <property type="protein sequence ID" value="MBA5603982.1"/>
    <property type="molecule type" value="Genomic_DNA"/>
</dbReference>
<dbReference type="RefSeq" id="WP_182213150.1">
    <property type="nucleotide sequence ID" value="NZ_JACEZS010000001.1"/>
</dbReference>
<feature type="coiled-coil region" evidence="1">
    <location>
        <begin position="2"/>
        <end position="29"/>
    </location>
</feature>
<evidence type="ECO:0000313" key="3">
    <source>
        <dbReference type="EMBL" id="MBA5603982.1"/>
    </source>
</evidence>